<feature type="region of interest" description="Disordered" evidence="1">
    <location>
        <begin position="96"/>
        <end position="145"/>
    </location>
</feature>
<comment type="caution">
    <text evidence="2">The sequence shown here is derived from an EMBL/GenBank/DDBJ whole genome shotgun (WGS) entry which is preliminary data.</text>
</comment>
<feature type="region of interest" description="Disordered" evidence="1">
    <location>
        <begin position="177"/>
        <end position="235"/>
    </location>
</feature>
<accession>A0AA40KWU2</accession>
<gene>
    <name evidence="2" type="ORF">K0M31_000432</name>
</gene>
<feature type="region of interest" description="Disordered" evidence="1">
    <location>
        <begin position="268"/>
        <end position="289"/>
    </location>
</feature>
<feature type="region of interest" description="Disordered" evidence="1">
    <location>
        <begin position="1"/>
        <end position="45"/>
    </location>
</feature>
<dbReference type="Proteomes" id="UP001177670">
    <property type="component" value="Unassembled WGS sequence"/>
</dbReference>
<evidence type="ECO:0000256" key="1">
    <source>
        <dbReference type="SAM" id="MobiDB-lite"/>
    </source>
</evidence>
<sequence length="289" mass="32937">MEAANQRTNQEQTTFKQSTGADAEPLTKFEQHLRASAGNLHRGNRVLAEIRDGIPRGLGKEATLSSHTGETPVLNRLPSPGEEARLEGERRLAYHAMAGGGASRKNRRGDRQSEGSNRFDSGAIKVLLGKKKEGRKKGEREKKRHARKEWNLIRNWCSLVFSGSHEETRQNRVYTGKCGSKAEKSSARQNESGTRLEWRIGEKHGERDETKKRERERGRGKERKHDNENYRGVHRLRRENVSDRDIVSEDITIRNMITRGGWMVTFASDLREDSQEPGETLTERDAEAR</sequence>
<organism evidence="2 3">
    <name type="scientific">Melipona bicolor</name>
    <dbReference type="NCBI Taxonomy" id="60889"/>
    <lineage>
        <taxon>Eukaryota</taxon>
        <taxon>Metazoa</taxon>
        <taxon>Ecdysozoa</taxon>
        <taxon>Arthropoda</taxon>
        <taxon>Hexapoda</taxon>
        <taxon>Insecta</taxon>
        <taxon>Pterygota</taxon>
        <taxon>Neoptera</taxon>
        <taxon>Endopterygota</taxon>
        <taxon>Hymenoptera</taxon>
        <taxon>Apocrita</taxon>
        <taxon>Aculeata</taxon>
        <taxon>Apoidea</taxon>
        <taxon>Anthophila</taxon>
        <taxon>Apidae</taxon>
        <taxon>Melipona</taxon>
    </lineage>
</organism>
<feature type="region of interest" description="Disordered" evidence="1">
    <location>
        <begin position="57"/>
        <end position="81"/>
    </location>
</feature>
<reference evidence="2" key="1">
    <citation type="submission" date="2021-10" db="EMBL/GenBank/DDBJ databases">
        <title>Melipona bicolor Genome sequencing and assembly.</title>
        <authorList>
            <person name="Araujo N.S."/>
            <person name="Arias M.C."/>
        </authorList>
    </citation>
    <scope>NUCLEOTIDE SEQUENCE</scope>
    <source>
        <strain evidence="2">USP_2M_L1-L4_2017</strain>
        <tissue evidence="2">Whole body</tissue>
    </source>
</reference>
<evidence type="ECO:0000313" key="3">
    <source>
        <dbReference type="Proteomes" id="UP001177670"/>
    </source>
</evidence>
<protein>
    <submittedName>
        <fullName evidence="2">Uncharacterized protein</fullName>
    </submittedName>
</protein>
<proteinExistence type="predicted"/>
<feature type="compositionally biased region" description="Basic and acidic residues" evidence="1">
    <location>
        <begin position="194"/>
        <end position="231"/>
    </location>
</feature>
<name>A0AA40KWU2_9HYME</name>
<feature type="compositionally biased region" description="Polar residues" evidence="1">
    <location>
        <begin position="1"/>
        <end position="20"/>
    </location>
</feature>
<evidence type="ECO:0000313" key="2">
    <source>
        <dbReference type="EMBL" id="KAK1135860.1"/>
    </source>
</evidence>
<keyword evidence="3" id="KW-1185">Reference proteome</keyword>
<dbReference type="EMBL" id="JAHYIQ010000001">
    <property type="protein sequence ID" value="KAK1135860.1"/>
    <property type="molecule type" value="Genomic_DNA"/>
</dbReference>
<dbReference type="AlphaFoldDB" id="A0AA40KWU2"/>